<reference evidence="1" key="1">
    <citation type="submission" date="2014-09" db="EMBL/GenBank/DDBJ databases">
        <authorList>
            <person name="Magalhaes I.L.F."/>
            <person name="Oliveira U."/>
            <person name="Santos F.R."/>
            <person name="Vidigal T.H.D.A."/>
            <person name="Brescovit A.D."/>
            <person name="Santos A.J."/>
        </authorList>
    </citation>
    <scope>NUCLEOTIDE SEQUENCE</scope>
    <source>
        <tissue evidence="1">Shoot tissue taken approximately 20 cm above the soil surface</tissue>
    </source>
</reference>
<reference evidence="1" key="2">
    <citation type="journal article" date="2015" name="Data Brief">
        <title>Shoot transcriptome of the giant reed, Arundo donax.</title>
        <authorList>
            <person name="Barrero R.A."/>
            <person name="Guerrero F.D."/>
            <person name="Moolhuijzen P."/>
            <person name="Goolsby J.A."/>
            <person name="Tidwell J."/>
            <person name="Bellgard S.E."/>
            <person name="Bellgard M.I."/>
        </authorList>
    </citation>
    <scope>NUCLEOTIDE SEQUENCE</scope>
    <source>
        <tissue evidence="1">Shoot tissue taken approximately 20 cm above the soil surface</tissue>
    </source>
</reference>
<proteinExistence type="predicted"/>
<protein>
    <submittedName>
        <fullName evidence="1">Uncharacterized protein</fullName>
    </submittedName>
</protein>
<organism evidence="1">
    <name type="scientific">Arundo donax</name>
    <name type="common">Giant reed</name>
    <name type="synonym">Donax arundinaceus</name>
    <dbReference type="NCBI Taxonomy" id="35708"/>
    <lineage>
        <taxon>Eukaryota</taxon>
        <taxon>Viridiplantae</taxon>
        <taxon>Streptophyta</taxon>
        <taxon>Embryophyta</taxon>
        <taxon>Tracheophyta</taxon>
        <taxon>Spermatophyta</taxon>
        <taxon>Magnoliopsida</taxon>
        <taxon>Liliopsida</taxon>
        <taxon>Poales</taxon>
        <taxon>Poaceae</taxon>
        <taxon>PACMAD clade</taxon>
        <taxon>Arundinoideae</taxon>
        <taxon>Arundineae</taxon>
        <taxon>Arundo</taxon>
    </lineage>
</organism>
<name>A0A0A9AW28_ARUDO</name>
<dbReference type="EMBL" id="GBRH01243837">
    <property type="protein sequence ID" value="JAD54058.1"/>
    <property type="molecule type" value="Transcribed_RNA"/>
</dbReference>
<accession>A0A0A9AW28</accession>
<sequence length="23" mass="2574">MHTQIHKEPCCPLLPPPPMAGYI</sequence>
<evidence type="ECO:0000313" key="1">
    <source>
        <dbReference type="EMBL" id="JAD54058.1"/>
    </source>
</evidence>
<dbReference type="AlphaFoldDB" id="A0A0A9AW28"/>